<dbReference type="RefSeq" id="WP_132040640.1">
    <property type="nucleotide sequence ID" value="NZ_SLWU01000028.1"/>
</dbReference>
<dbReference type="Proteomes" id="UP000294886">
    <property type="component" value="Unassembled WGS sequence"/>
</dbReference>
<dbReference type="EMBL" id="SLWU01000028">
    <property type="protein sequence ID" value="TCO57792.1"/>
    <property type="molecule type" value="Genomic_DNA"/>
</dbReference>
<name>A0A4R2JHG7_9THEO</name>
<accession>A0A4R2JHG7</accession>
<comment type="caution">
    <text evidence="1">The sequence shown here is derived from an EMBL/GenBank/DDBJ whole genome shotgun (WGS) entry which is preliminary data.</text>
</comment>
<organism evidence="1 2">
    <name type="scientific">Caldanaerobacter subterraneus</name>
    <dbReference type="NCBI Taxonomy" id="911092"/>
    <lineage>
        <taxon>Bacteria</taxon>
        <taxon>Bacillati</taxon>
        <taxon>Bacillota</taxon>
        <taxon>Clostridia</taxon>
        <taxon>Thermoanaerobacterales</taxon>
        <taxon>Thermoanaerobacteraceae</taxon>
        <taxon>Caldanaerobacter</taxon>
    </lineage>
</organism>
<evidence type="ECO:0000313" key="1">
    <source>
        <dbReference type="EMBL" id="TCO57792.1"/>
    </source>
</evidence>
<gene>
    <name evidence="1" type="ORF">EV203_12821</name>
</gene>
<sequence length="68" mass="7925">MDDIEAAFFYKLLEKIKRLEPSGKKEKLLIKALVISEMAGLGYSKEIVDKLVENRKEMEERFSYNKAV</sequence>
<evidence type="ECO:0000313" key="2">
    <source>
        <dbReference type="Proteomes" id="UP000294886"/>
    </source>
</evidence>
<dbReference type="AlphaFoldDB" id="A0A4R2JHG7"/>
<protein>
    <submittedName>
        <fullName evidence="1">Uncharacterized protein</fullName>
    </submittedName>
</protein>
<reference evidence="1 2" key="1">
    <citation type="submission" date="2019-03" db="EMBL/GenBank/DDBJ databases">
        <title>Genomic Encyclopedia of Type Strains, Phase IV (KMG-IV): sequencing the most valuable type-strain genomes for metagenomic binning, comparative biology and taxonomic classification.</title>
        <authorList>
            <person name="Goeker M."/>
        </authorList>
    </citation>
    <scope>NUCLEOTIDE SEQUENCE [LARGE SCALE GENOMIC DNA]</scope>
    <source>
        <strain evidence="1 2">DSM 13054</strain>
    </source>
</reference>
<proteinExistence type="predicted"/>